<feature type="compositionally biased region" description="Low complexity" evidence="1">
    <location>
        <begin position="55"/>
        <end position="64"/>
    </location>
</feature>
<dbReference type="Ensembl" id="ENSCAFT00030047521.1">
    <property type="protein sequence ID" value="ENSCAFP00030041552.1"/>
    <property type="gene ID" value="ENSCAFG00030025741.1"/>
</dbReference>
<sequence length="461" mass="50468">MGQKPWRTATATLFQAKTGRAGGSAPDLRGSPAAKTRSPPARVHARSQLPPTWAPPRGARGRPLWGPPRPPRAFLGAPPGPTRKAQRSRAASSPEWLGEAAPDPPAAIPPPRSRGPAPSARLRLRAPAPPPTPLPEAARREPPSLSNARVPLRGAWSLVFPPPRVGPGEPMERKEDEQPEHKIEDAGIVYVAEKKEEIKHDSKPGKSIQHSKPCIGRGRVYYAKFIHTNARTLNEPVPYIDPKKGPEKQGDWWSHGKGLEYPFQPSYDTTSTQRSDFQKPTCPLVLPVKHSKLQKASCGIVPIASPDVSAELQKNFIEHISFLHQYDARKIPNEPIRGKRHGAFVQAEIKPGSRPTVPKGTEVLRNAPGSCSSEQSKKTEKGNSAESKMISPGLCRQNSPELLETETHLSETDVREAAKACPRSPERREKVADIFQITAVNALLPRHDRLNPPIKSQDKSG</sequence>
<evidence type="ECO:0000313" key="2">
    <source>
        <dbReference type="Ensembl" id="ENSCAFP00030041552.1"/>
    </source>
</evidence>
<feature type="compositionally biased region" description="Pro residues" evidence="1">
    <location>
        <begin position="102"/>
        <end position="113"/>
    </location>
</feature>
<feature type="compositionally biased region" description="Basic and acidic residues" evidence="1">
    <location>
        <begin position="405"/>
        <end position="428"/>
    </location>
</feature>
<feature type="region of interest" description="Disordered" evidence="1">
    <location>
        <begin position="1"/>
        <end position="186"/>
    </location>
</feature>
<accession>A0A8C0PGS1</accession>
<feature type="compositionally biased region" description="Basic and acidic residues" evidence="1">
    <location>
        <begin position="170"/>
        <end position="185"/>
    </location>
</feature>
<evidence type="ECO:0000313" key="3">
    <source>
        <dbReference type="Proteomes" id="UP000694429"/>
    </source>
</evidence>
<organism evidence="2 3">
    <name type="scientific">Canis lupus familiaris</name>
    <name type="common">Dog</name>
    <name type="synonym">Canis familiaris</name>
    <dbReference type="NCBI Taxonomy" id="9615"/>
    <lineage>
        <taxon>Eukaryota</taxon>
        <taxon>Metazoa</taxon>
        <taxon>Chordata</taxon>
        <taxon>Craniata</taxon>
        <taxon>Vertebrata</taxon>
        <taxon>Euteleostomi</taxon>
        <taxon>Mammalia</taxon>
        <taxon>Eutheria</taxon>
        <taxon>Laurasiatheria</taxon>
        <taxon>Carnivora</taxon>
        <taxon>Caniformia</taxon>
        <taxon>Canidae</taxon>
        <taxon>Canis</taxon>
    </lineage>
</organism>
<feature type="region of interest" description="Disordered" evidence="1">
    <location>
        <begin position="351"/>
        <end position="428"/>
    </location>
</feature>
<proteinExistence type="predicted"/>
<reference evidence="2" key="2">
    <citation type="submission" date="2025-08" db="UniProtKB">
        <authorList>
            <consortium name="Ensembl"/>
        </authorList>
    </citation>
    <scope>IDENTIFICATION</scope>
</reference>
<evidence type="ECO:0000256" key="1">
    <source>
        <dbReference type="SAM" id="MobiDB-lite"/>
    </source>
</evidence>
<dbReference type="PANTHER" id="PTHR35087">
    <property type="entry name" value="SIMILAR TO HYPOTHETICAL PROTEIN FLJ40298"/>
    <property type="match status" value="1"/>
</dbReference>
<dbReference type="Proteomes" id="UP000694429">
    <property type="component" value="Chromosome 10"/>
</dbReference>
<reference evidence="2" key="1">
    <citation type="submission" date="2019-03" db="EMBL/GenBank/DDBJ databases">
        <authorList>
            <person name="Warren W.C."/>
            <person name="Johnson G.S."/>
        </authorList>
    </citation>
    <scope>NUCLEOTIDE SEQUENCE [LARGE SCALE GENOMIC DNA]</scope>
    <source>
        <strain evidence="2">Basenji</strain>
    </source>
</reference>
<name>A0A8C0PGS1_CANLF</name>
<dbReference type="PANTHER" id="PTHR35087:SF1">
    <property type="entry name" value="RIKEN CDNA 4930505A04 GENE"/>
    <property type="match status" value="1"/>
</dbReference>
<dbReference type="AlphaFoldDB" id="A0A8C0PGS1"/>
<dbReference type="InterPro" id="IPR031365">
    <property type="entry name" value="CMIP6"/>
</dbReference>
<protein>
    <submittedName>
        <fullName evidence="2">Uncharacterized protein</fullName>
    </submittedName>
</protein>
<dbReference type="Pfam" id="PF15667">
    <property type="entry name" value="CMIP6"/>
    <property type="match status" value="1"/>
</dbReference>